<evidence type="ECO:0000313" key="3">
    <source>
        <dbReference type="EMBL" id="KAJ6232440.1"/>
    </source>
</evidence>
<accession>A0AAV7ZIV2</accession>
<reference evidence="2" key="2">
    <citation type="submission" date="2022-08" db="EMBL/GenBank/DDBJ databases">
        <title>Novel sulphate-reducing endosymbionts in the free-living metamonad Anaeramoeba.</title>
        <authorList>
            <person name="Jerlstrom-Hultqvist J."/>
            <person name="Cepicka I."/>
            <person name="Gallot-Lavallee L."/>
            <person name="Salas-Leiva D."/>
            <person name="Curtis B.A."/>
            <person name="Zahonova K."/>
            <person name="Pipaliya S."/>
            <person name="Dacks J."/>
            <person name="Roger A.J."/>
        </authorList>
    </citation>
    <scope>NUCLEOTIDE SEQUENCE</scope>
    <source>
        <strain evidence="2">Busselton2</strain>
    </source>
</reference>
<organism evidence="2 4">
    <name type="scientific">Anaeramoeba flamelloides</name>
    <dbReference type="NCBI Taxonomy" id="1746091"/>
    <lineage>
        <taxon>Eukaryota</taxon>
        <taxon>Metamonada</taxon>
        <taxon>Anaeramoebidae</taxon>
        <taxon>Anaeramoeba</taxon>
    </lineage>
</organism>
<name>A0AAV7ZIV2_9EUKA</name>
<protein>
    <submittedName>
        <fullName evidence="2">Vacuolar protein sorting-associated protein 33a</fullName>
    </submittedName>
</protein>
<dbReference type="GO" id="GO:0016192">
    <property type="term" value="P:vesicle-mediated transport"/>
    <property type="evidence" value="ECO:0007669"/>
    <property type="project" value="InterPro"/>
</dbReference>
<gene>
    <name evidence="2" type="ORF">M0812_13114</name>
    <name evidence="3" type="ORF">M0813_04963</name>
</gene>
<dbReference type="InterPro" id="IPR036045">
    <property type="entry name" value="Sec1-like_sf"/>
</dbReference>
<dbReference type="EMBL" id="JAOAOG010000292">
    <property type="protein sequence ID" value="KAJ6232440.1"/>
    <property type="molecule type" value="Genomic_DNA"/>
</dbReference>
<dbReference type="Gene3D" id="3.40.50.1910">
    <property type="match status" value="2"/>
</dbReference>
<dbReference type="InterPro" id="IPR043154">
    <property type="entry name" value="Sec-1-like_dom1"/>
</dbReference>
<dbReference type="InterPro" id="IPR043155">
    <property type="entry name" value="VPS33_dom3b"/>
</dbReference>
<dbReference type="Pfam" id="PF00995">
    <property type="entry name" value="Sec1"/>
    <property type="match status" value="1"/>
</dbReference>
<evidence type="ECO:0000313" key="4">
    <source>
        <dbReference type="Proteomes" id="UP001146793"/>
    </source>
</evidence>
<dbReference type="Proteomes" id="UP001150062">
    <property type="component" value="Unassembled WGS sequence"/>
</dbReference>
<keyword evidence="5" id="KW-1185">Reference proteome</keyword>
<dbReference type="SUPFAM" id="SSF56815">
    <property type="entry name" value="Sec1/munc18-like (SM) proteins"/>
    <property type="match status" value="1"/>
</dbReference>
<dbReference type="PANTHER" id="PTHR11679">
    <property type="entry name" value="VESICLE PROTEIN SORTING-ASSOCIATED"/>
    <property type="match status" value="1"/>
</dbReference>
<reference evidence="3" key="1">
    <citation type="submission" date="2022-08" db="EMBL/GenBank/DDBJ databases">
        <title>Novel sulfate-reducing endosymbionts in the free-living metamonad Anaeramoeba.</title>
        <authorList>
            <person name="Jerlstrom-Hultqvist J."/>
            <person name="Cepicka I."/>
            <person name="Gallot-Lavallee L."/>
            <person name="Salas-Leiva D."/>
            <person name="Curtis B.A."/>
            <person name="Zahonova K."/>
            <person name="Pipaliya S."/>
            <person name="Dacks J."/>
            <person name="Roger A.J."/>
        </authorList>
    </citation>
    <scope>NUCLEOTIDE SEQUENCE</scope>
    <source>
        <strain evidence="3">Schooner1</strain>
    </source>
</reference>
<evidence type="ECO:0000313" key="5">
    <source>
        <dbReference type="Proteomes" id="UP001150062"/>
    </source>
</evidence>
<dbReference type="Gene3D" id="1.25.40.850">
    <property type="match status" value="1"/>
</dbReference>
<dbReference type="InterPro" id="IPR001619">
    <property type="entry name" value="Sec1-like"/>
</dbReference>
<proteinExistence type="inferred from homology"/>
<dbReference type="Gene3D" id="3.90.830.10">
    <property type="entry name" value="Syntaxin Binding Protein 1, Chain A, domain 2"/>
    <property type="match status" value="1"/>
</dbReference>
<dbReference type="InterPro" id="IPR027482">
    <property type="entry name" value="Sec1-like_dom2"/>
</dbReference>
<sequence>MTEVIVNLEDSRLLHNIQVLREQCLNEFLDIIPETVGSGSMALILDPDLTGPLGLVVEPKVLKQCPISTITELHDQPFESKDNKFLFFVYPRLELMAIIAKYIFSQEKVIPNCEYTVVFVPRKTMMCERELEKLGVLGNVTLEEFHMDLIPLDEDVLTMSVKGAFRQIIDQDTSNLIDVAKSILKFEAAFGQFNEIDWIGSNSEIVADILQRTKNFSSKNNDQLFPSQVERLIIFDRKVDLLSPIVTQLTYEGLIDEIYGIENGIVQLDPQVLGHRGNKKERKPLNSNDILYAMIRDMNMGKVGEFFKKTAKQIELGYENRNIVKNLSELKTFVKKLPSLQAEHHSLDTYISIYEDIVKLTGGGSDLKKRIECELGILGDGRQFYDYLKTQIWKEENLNTVLRLLCIQSLSSGGLKNKHFDFFRKEIIHTYGFNHVNTLANLEKLGMFKKKEGNKFDQIRKNLKLFDDNFLQTNDISLVHSGYAPISIRLIQCLFEKKRGWESIDDIIKNQIGTHYGKVDLPKSKEKKINSNINQSNNTKKKLCLVFFIGGVTYAEISALRILGQKENSNVEFIIATTNILNGNKLIQSTFEIKK</sequence>
<dbReference type="InterPro" id="IPR043127">
    <property type="entry name" value="Sec-1-like_dom3a"/>
</dbReference>
<comment type="caution">
    <text evidence="2">The sequence shown here is derived from an EMBL/GenBank/DDBJ whole genome shotgun (WGS) entry which is preliminary data.</text>
</comment>
<comment type="similarity">
    <text evidence="1">Belongs to the STXBP/unc-18/SEC1 family.</text>
</comment>
<evidence type="ECO:0000256" key="1">
    <source>
        <dbReference type="ARBA" id="ARBA00009884"/>
    </source>
</evidence>
<evidence type="ECO:0000313" key="2">
    <source>
        <dbReference type="EMBL" id="KAJ3441109.1"/>
    </source>
</evidence>
<dbReference type="Gene3D" id="3.40.50.2060">
    <property type="match status" value="1"/>
</dbReference>
<dbReference type="Proteomes" id="UP001146793">
    <property type="component" value="Unassembled WGS sequence"/>
</dbReference>
<dbReference type="AlphaFoldDB" id="A0AAV7ZIV2"/>
<dbReference type="EMBL" id="JANTQA010000029">
    <property type="protein sequence ID" value="KAJ3441109.1"/>
    <property type="molecule type" value="Genomic_DNA"/>
</dbReference>